<gene>
    <name evidence="1" type="ORF">SAMN06265348_111189</name>
</gene>
<protein>
    <submittedName>
        <fullName evidence="1">Uncharacterized protein</fullName>
    </submittedName>
</protein>
<evidence type="ECO:0000313" key="2">
    <source>
        <dbReference type="Proteomes" id="UP000320300"/>
    </source>
</evidence>
<organism evidence="1 2">
    <name type="scientific">Pedobacter westerhofensis</name>
    <dbReference type="NCBI Taxonomy" id="425512"/>
    <lineage>
        <taxon>Bacteria</taxon>
        <taxon>Pseudomonadati</taxon>
        <taxon>Bacteroidota</taxon>
        <taxon>Sphingobacteriia</taxon>
        <taxon>Sphingobacteriales</taxon>
        <taxon>Sphingobacteriaceae</taxon>
        <taxon>Pedobacter</taxon>
    </lineage>
</organism>
<sequence length="84" mass="9376">MCFFNENAIALSMDNEIGQRLAQLSREKNIVLMKAEKSTGFAYQPLPKPTECVVTTILDGAEIGCFPDFYAALGEDRPERFISL</sequence>
<proteinExistence type="predicted"/>
<reference evidence="1 2" key="1">
    <citation type="submission" date="2017-05" db="EMBL/GenBank/DDBJ databases">
        <authorList>
            <person name="Varghese N."/>
            <person name="Submissions S."/>
        </authorList>
    </citation>
    <scope>NUCLEOTIDE SEQUENCE [LARGE SCALE GENOMIC DNA]</scope>
    <source>
        <strain evidence="1 2">DSM 19036</strain>
    </source>
</reference>
<accession>A0A521FF97</accession>
<dbReference type="EMBL" id="FXTN01000011">
    <property type="protein sequence ID" value="SMO94331.1"/>
    <property type="molecule type" value="Genomic_DNA"/>
</dbReference>
<evidence type="ECO:0000313" key="1">
    <source>
        <dbReference type="EMBL" id="SMO94331.1"/>
    </source>
</evidence>
<keyword evidence="2" id="KW-1185">Reference proteome</keyword>
<name>A0A521FF97_9SPHI</name>
<dbReference type="Proteomes" id="UP000320300">
    <property type="component" value="Unassembled WGS sequence"/>
</dbReference>
<dbReference type="AlphaFoldDB" id="A0A521FF97"/>